<sequence length="467" mass="53078">MIKKIIWVLLGVLLLVISVVILYWKDSQFDPSSTDLWLYLFVLPLVLGLLILSPWLLYRAYRAYQNRQQQASMQPQHAQEIPAQAVQAEVPEWLKLNVFAASAYAASGENTDILEAIVAYQSPSLDSELTNSYGLPILSYRIADLVLADDQSELALRQQRIYSLIQHQLEQHQSVFESIAAHLNRSALFYDTQESYDYRVHPGWKNEQADTPELESAMFTPPVQQLDRLTLQLFLPEDLLHIWQDEHANSLIYAQLKQYGLNPEQLMIEYQFVSSVSAYSKWNSLLREIISKPNEVYWVAAVDSEIDQDVIDERFWQKENHVPAEFISSCCIAAETVVIEGLEPIKHLNVCKAAAHAHAALCDLNLETHAQYEAEDPFVYVLEPATQFNLSKKLDLFFQQTSIEAHHYLYPCALNADTQQVAKIYATMLAMQATLPPLNVVVSTTDHTLTVIQNPVAEVETKDEAAA</sequence>
<feature type="transmembrane region" description="Helical" evidence="1">
    <location>
        <begin position="5"/>
        <end position="24"/>
    </location>
</feature>
<dbReference type="STRING" id="487316.BEN76_01140"/>
<evidence type="ECO:0000256" key="1">
    <source>
        <dbReference type="SAM" id="Phobius"/>
    </source>
</evidence>
<dbReference type="eggNOG" id="COG0304">
    <property type="taxonomic scope" value="Bacteria"/>
</dbReference>
<dbReference type="AlphaFoldDB" id="A0A1P8EEQ9"/>
<gene>
    <name evidence="2" type="ORF">BEN76_01140</name>
</gene>
<dbReference type="Proteomes" id="UP000185674">
    <property type="component" value="Chromosome"/>
</dbReference>
<dbReference type="RefSeq" id="WP_076031994.1">
    <property type="nucleotide sequence ID" value="NZ_CP016896.1"/>
</dbReference>
<dbReference type="EMBL" id="CP016896">
    <property type="protein sequence ID" value="APV34691.1"/>
    <property type="molecule type" value="Genomic_DNA"/>
</dbReference>
<accession>A0A1P8EEQ9</accession>
<evidence type="ECO:0000313" key="3">
    <source>
        <dbReference type="Proteomes" id="UP000185674"/>
    </source>
</evidence>
<keyword evidence="1" id="KW-0472">Membrane</keyword>
<organism evidence="2 3">
    <name type="scientific">Acinetobacter soli</name>
    <dbReference type="NCBI Taxonomy" id="487316"/>
    <lineage>
        <taxon>Bacteria</taxon>
        <taxon>Pseudomonadati</taxon>
        <taxon>Pseudomonadota</taxon>
        <taxon>Gammaproteobacteria</taxon>
        <taxon>Moraxellales</taxon>
        <taxon>Moraxellaceae</taxon>
        <taxon>Acinetobacter</taxon>
    </lineage>
</organism>
<protein>
    <submittedName>
        <fullName evidence="2">Uncharacterized protein</fullName>
    </submittedName>
</protein>
<keyword evidence="1" id="KW-0812">Transmembrane</keyword>
<feature type="transmembrane region" description="Helical" evidence="1">
    <location>
        <begin position="36"/>
        <end position="58"/>
    </location>
</feature>
<reference evidence="2 3" key="1">
    <citation type="submission" date="2016-08" db="EMBL/GenBank/DDBJ databases">
        <title>Complete genome sequence of Acinetobacter baylyi strain GFJ2.</title>
        <authorList>
            <person name="Tabata M."/>
            <person name="Kuboki S."/>
            <person name="Gibu N."/>
            <person name="Kinouchi Y."/>
            <person name="Vangnai A."/>
            <person name="Kasai D."/>
            <person name="Fukuda M."/>
        </authorList>
    </citation>
    <scope>NUCLEOTIDE SEQUENCE [LARGE SCALE GENOMIC DNA]</scope>
    <source>
        <strain evidence="2 3">GFJ2</strain>
    </source>
</reference>
<name>A0A1P8EEQ9_9GAMM</name>
<evidence type="ECO:0000313" key="2">
    <source>
        <dbReference type="EMBL" id="APV34691.1"/>
    </source>
</evidence>
<proteinExistence type="predicted"/>
<keyword evidence="1" id="KW-1133">Transmembrane helix</keyword>
<dbReference type="KEGG" id="asol:BEN76_01140"/>